<dbReference type="GO" id="GO:0006865">
    <property type="term" value="P:amino acid transport"/>
    <property type="evidence" value="ECO:0007669"/>
    <property type="project" value="UniProtKB-KW"/>
</dbReference>
<proteinExistence type="inferred from homology"/>
<keyword evidence="10 13" id="KW-0472">Membrane</keyword>
<dbReference type="EMBL" id="CM002292">
    <property type="protein sequence ID" value="ESW20615.1"/>
    <property type="molecule type" value="Genomic_DNA"/>
</dbReference>
<keyword evidence="6 13" id="KW-0812">Transmembrane</keyword>
<dbReference type="PANTHER" id="PTHR48017">
    <property type="entry name" value="OS05G0424000 PROTEIN-RELATED"/>
    <property type="match status" value="1"/>
</dbReference>
<reference evidence="16" key="1">
    <citation type="journal article" date="2014" name="Nat. Genet.">
        <title>A reference genome for common bean and genome-wide analysis of dual domestications.</title>
        <authorList>
            <person name="Schmutz J."/>
            <person name="McClean P.E."/>
            <person name="Mamidi S."/>
            <person name="Wu G.A."/>
            <person name="Cannon S.B."/>
            <person name="Grimwood J."/>
            <person name="Jenkins J."/>
            <person name="Shu S."/>
            <person name="Song Q."/>
            <person name="Chavarro C."/>
            <person name="Torres-Torres M."/>
            <person name="Geffroy V."/>
            <person name="Moghaddam S.M."/>
            <person name="Gao D."/>
            <person name="Abernathy B."/>
            <person name="Barry K."/>
            <person name="Blair M."/>
            <person name="Brick M.A."/>
            <person name="Chovatia M."/>
            <person name="Gepts P."/>
            <person name="Goodstein D.M."/>
            <person name="Gonzales M."/>
            <person name="Hellsten U."/>
            <person name="Hyten D.L."/>
            <person name="Jia G."/>
            <person name="Kelly J.D."/>
            <person name="Kudrna D."/>
            <person name="Lee R."/>
            <person name="Richard M.M."/>
            <person name="Miklas P.N."/>
            <person name="Osorno J.M."/>
            <person name="Rodrigues J."/>
            <person name="Thareau V."/>
            <person name="Urrea C.A."/>
            <person name="Wang M."/>
            <person name="Yu Y."/>
            <person name="Zhang M."/>
            <person name="Wing R.A."/>
            <person name="Cregan P.B."/>
            <person name="Rokhsar D.S."/>
            <person name="Jackson S.A."/>
        </authorList>
    </citation>
    <scope>NUCLEOTIDE SEQUENCE [LARGE SCALE GENOMIC DNA]</scope>
    <source>
        <strain evidence="16">cv. G19833</strain>
    </source>
</reference>
<dbReference type="Gramene" id="ESW20615">
    <property type="protein sequence ID" value="ESW20615"/>
    <property type="gene ID" value="PHAVU_005G001700g"/>
</dbReference>
<dbReference type="Proteomes" id="UP000000226">
    <property type="component" value="Chromosome 5"/>
</dbReference>
<feature type="transmembrane region" description="Helical" evidence="13">
    <location>
        <begin position="264"/>
        <end position="287"/>
    </location>
</feature>
<keyword evidence="4" id="KW-0813">Transport</keyword>
<evidence type="ECO:0000256" key="1">
    <source>
        <dbReference type="ARBA" id="ARBA00004127"/>
    </source>
</evidence>
<evidence type="ECO:0000313" key="16">
    <source>
        <dbReference type="Proteomes" id="UP000000226"/>
    </source>
</evidence>
<feature type="transmembrane region" description="Helical" evidence="13">
    <location>
        <begin position="302"/>
        <end position="328"/>
    </location>
</feature>
<dbReference type="GO" id="GO:0005886">
    <property type="term" value="C:plasma membrane"/>
    <property type="evidence" value="ECO:0007669"/>
    <property type="project" value="UniProtKB-SubCell"/>
</dbReference>
<keyword evidence="11" id="KW-0927">Auxin signaling pathway</keyword>
<dbReference type="GO" id="GO:0012505">
    <property type="term" value="C:endomembrane system"/>
    <property type="evidence" value="ECO:0007669"/>
    <property type="project" value="UniProtKB-SubCell"/>
</dbReference>
<evidence type="ECO:0000256" key="10">
    <source>
        <dbReference type="ARBA" id="ARBA00023136"/>
    </source>
</evidence>
<keyword evidence="16" id="KW-1185">Reference proteome</keyword>
<feature type="transmembrane region" description="Helical" evidence="13">
    <location>
        <begin position="349"/>
        <end position="369"/>
    </location>
</feature>
<dbReference type="Pfam" id="PF01490">
    <property type="entry name" value="Aa_trans"/>
    <property type="match status" value="1"/>
</dbReference>
<keyword evidence="8" id="KW-0029">Amino-acid transport</keyword>
<dbReference type="STRING" id="3885.V7BU89"/>
<evidence type="ECO:0000256" key="2">
    <source>
        <dbReference type="ARBA" id="ARBA00004236"/>
    </source>
</evidence>
<evidence type="ECO:0000256" key="13">
    <source>
        <dbReference type="SAM" id="Phobius"/>
    </source>
</evidence>
<feature type="domain" description="Amino acid transporter transmembrane" evidence="14">
    <location>
        <begin position="29"/>
        <end position="428"/>
    </location>
</feature>
<feature type="transmembrane region" description="Helical" evidence="13">
    <location>
        <begin position="60"/>
        <end position="82"/>
    </location>
</feature>
<gene>
    <name evidence="15" type="ORF">PHAVU_005G001700g</name>
</gene>
<feature type="transmembrane region" description="Helical" evidence="13">
    <location>
        <begin position="32"/>
        <end position="54"/>
    </location>
</feature>
<dbReference type="SMR" id="V7BU89"/>
<dbReference type="GO" id="GO:0009734">
    <property type="term" value="P:auxin-activated signaling pathway"/>
    <property type="evidence" value="ECO:0007669"/>
    <property type="project" value="UniProtKB-KW"/>
</dbReference>
<organism evidence="15 16">
    <name type="scientific">Phaseolus vulgaris</name>
    <name type="common">Kidney bean</name>
    <name type="synonym">French bean</name>
    <dbReference type="NCBI Taxonomy" id="3885"/>
    <lineage>
        <taxon>Eukaryota</taxon>
        <taxon>Viridiplantae</taxon>
        <taxon>Streptophyta</taxon>
        <taxon>Embryophyta</taxon>
        <taxon>Tracheophyta</taxon>
        <taxon>Spermatophyta</taxon>
        <taxon>Magnoliopsida</taxon>
        <taxon>eudicotyledons</taxon>
        <taxon>Gunneridae</taxon>
        <taxon>Pentapetalae</taxon>
        <taxon>rosids</taxon>
        <taxon>fabids</taxon>
        <taxon>Fabales</taxon>
        <taxon>Fabaceae</taxon>
        <taxon>Papilionoideae</taxon>
        <taxon>50 kb inversion clade</taxon>
        <taxon>NPAAA clade</taxon>
        <taxon>indigoferoid/millettioid clade</taxon>
        <taxon>Phaseoleae</taxon>
        <taxon>Phaseolus</taxon>
    </lineage>
</organism>
<keyword evidence="5" id="KW-1003">Cell membrane</keyword>
<protein>
    <recommendedName>
        <fullName evidence="14">Amino acid transporter transmembrane domain-containing protein</fullName>
    </recommendedName>
</protein>
<evidence type="ECO:0000256" key="9">
    <source>
        <dbReference type="ARBA" id="ARBA00022989"/>
    </source>
</evidence>
<feature type="transmembrane region" description="Helical" evidence="13">
    <location>
        <begin position="178"/>
        <end position="199"/>
    </location>
</feature>
<name>V7BU89_PHAVU</name>
<evidence type="ECO:0000256" key="11">
    <source>
        <dbReference type="ARBA" id="ARBA00023294"/>
    </source>
</evidence>
<evidence type="ECO:0000256" key="8">
    <source>
        <dbReference type="ARBA" id="ARBA00022970"/>
    </source>
</evidence>
<comment type="similarity">
    <text evidence="3">Belongs to the amino acid/polyamine transporter 2 family. Amino acid/auxin permease (AAAP) (TC 2.A.18.1) subfamily.</text>
</comment>
<dbReference type="OMA" id="HWIASWV"/>
<evidence type="ECO:0000256" key="4">
    <source>
        <dbReference type="ARBA" id="ARBA00022448"/>
    </source>
</evidence>
<evidence type="ECO:0000256" key="6">
    <source>
        <dbReference type="ARBA" id="ARBA00022692"/>
    </source>
</evidence>
<dbReference type="AlphaFoldDB" id="V7BU89"/>
<evidence type="ECO:0000256" key="7">
    <source>
        <dbReference type="ARBA" id="ARBA00022847"/>
    </source>
</evidence>
<evidence type="ECO:0000256" key="5">
    <source>
        <dbReference type="ARBA" id="ARBA00022475"/>
    </source>
</evidence>
<dbReference type="eggNOG" id="KOG1303">
    <property type="taxonomic scope" value="Eukaryota"/>
</dbReference>
<dbReference type="GO" id="GO:0015293">
    <property type="term" value="F:symporter activity"/>
    <property type="evidence" value="ECO:0007669"/>
    <property type="project" value="UniProtKB-KW"/>
</dbReference>
<feature type="transmembrane region" description="Helical" evidence="13">
    <location>
        <begin position="407"/>
        <end position="432"/>
    </location>
</feature>
<evidence type="ECO:0000313" key="15">
    <source>
        <dbReference type="EMBL" id="ESW20615.1"/>
    </source>
</evidence>
<keyword evidence="7" id="KW-0769">Symport</keyword>
<dbReference type="OrthoDB" id="40134at2759"/>
<sequence>MEHADWNGGRSPMETQKVENWMPVETSREAKWWYSSFHNVTAMVGAGVLGLPYALAQLGWVPGIVMLVISWLLTFYTLWQLVEMHEMDGKRFDRYFEMGEHVYGPKKGVWMVMPQQLTVQVASTIVYSVTGGKSLKKFFQILSVRGLSDIKQTYYILVFVIIQLLLSQTPNFHKLKAVSSLAAVMSICYSMVAFVMSAVEGSKLHYPRNYGVRSHTPAGITFDAFTALGTVAFAFAGHSVVSEIQATLPSTEEKPSKVPMWQGVVVAYFIVIFCYMTVAVTGFWAFGNAVEDDVLITLEHPYWLIAIANLMVFIHVVGSFQVFAMPVFDIIETTLVKKLNCSPSKILRMASRSAFVCLVGFIGMCVPFFGGLLGFFGGLAFTSTSYIIPSVLWLGSSKPKRWSFHWFASWASITVGLIIAALAPIGGIRTIVVSAKTYKLFS</sequence>
<keyword evidence="9 13" id="KW-1133">Transmembrane helix</keyword>
<evidence type="ECO:0000259" key="14">
    <source>
        <dbReference type="Pfam" id="PF01490"/>
    </source>
</evidence>
<evidence type="ECO:0000256" key="3">
    <source>
        <dbReference type="ARBA" id="ARBA00005590"/>
    </source>
</evidence>
<evidence type="ECO:0000256" key="12">
    <source>
        <dbReference type="ARBA" id="ARBA00045588"/>
    </source>
</evidence>
<comment type="function">
    <text evidence="12">Carrier protein involved in proton-driven auxin influx. Mediates the formation of auxin gradient from developing leaves (site of auxin biosynthesis) to tips by contributing to the loading of auxin in vascular tissues and facilitating acropetal (base to tip) auxin transport within inner tissues of the root apex, and basipetal (tip to base) auxin transport within outer tissues of the root apex. May be involved in lateral roots and nodules formation.</text>
</comment>
<dbReference type="InterPro" id="IPR013057">
    <property type="entry name" value="AA_transpt_TM"/>
</dbReference>
<comment type="subcellular location">
    <subcellularLocation>
        <location evidence="2">Cell membrane</location>
    </subcellularLocation>
    <subcellularLocation>
        <location evidence="1">Endomembrane system</location>
        <topology evidence="1">Multi-pass membrane protein</topology>
    </subcellularLocation>
</comment>
<accession>V7BU89</accession>
<dbReference type="Gene3D" id="1.20.1740.10">
    <property type="entry name" value="Amino acid/polyamine transporter I"/>
    <property type="match status" value="1"/>
</dbReference>